<name>A0ABN8ZI42_RANTA</name>
<sequence>MLPGERKIARARTDRRGRLLEEKFSCRLVSAGPDRVLWATTVPWSFAPSEAEPSPCVSGSDSHCVLPPGVGHNLPTGHCPSLETAVLGKRATITPSEANAPSS</sequence>
<protein>
    <submittedName>
        <fullName evidence="1">Uncharacterized protein</fullName>
    </submittedName>
</protein>
<dbReference type="Proteomes" id="UP001176941">
    <property type="component" value="Chromosome 34"/>
</dbReference>
<gene>
    <name evidence="1" type="ORF">MRATA1EN1_LOCUS22477</name>
</gene>
<evidence type="ECO:0000313" key="2">
    <source>
        <dbReference type="Proteomes" id="UP001176941"/>
    </source>
</evidence>
<keyword evidence="2" id="KW-1185">Reference proteome</keyword>
<accession>A0ABN8ZI42</accession>
<proteinExistence type="predicted"/>
<evidence type="ECO:0000313" key="1">
    <source>
        <dbReference type="EMBL" id="CAI9173515.1"/>
    </source>
</evidence>
<dbReference type="EMBL" id="OX460345">
    <property type="protein sequence ID" value="CAI9173515.1"/>
    <property type="molecule type" value="Genomic_DNA"/>
</dbReference>
<organism evidence="1 2">
    <name type="scientific">Rangifer tarandus platyrhynchus</name>
    <name type="common">Svalbard reindeer</name>
    <dbReference type="NCBI Taxonomy" id="3082113"/>
    <lineage>
        <taxon>Eukaryota</taxon>
        <taxon>Metazoa</taxon>
        <taxon>Chordata</taxon>
        <taxon>Craniata</taxon>
        <taxon>Vertebrata</taxon>
        <taxon>Euteleostomi</taxon>
        <taxon>Mammalia</taxon>
        <taxon>Eutheria</taxon>
        <taxon>Laurasiatheria</taxon>
        <taxon>Artiodactyla</taxon>
        <taxon>Ruminantia</taxon>
        <taxon>Pecora</taxon>
        <taxon>Cervidae</taxon>
        <taxon>Odocoileinae</taxon>
        <taxon>Rangifer</taxon>
    </lineage>
</organism>
<reference evidence="1" key="1">
    <citation type="submission" date="2023-04" db="EMBL/GenBank/DDBJ databases">
        <authorList>
            <consortium name="ELIXIR-Norway"/>
        </authorList>
    </citation>
    <scope>NUCLEOTIDE SEQUENCE [LARGE SCALE GENOMIC DNA]</scope>
</reference>